<proteinExistence type="predicted"/>
<gene>
    <name evidence="1" type="ORF">R3I93_012708</name>
</gene>
<dbReference type="EMBL" id="JAYKXH010000013">
    <property type="protein sequence ID" value="KAK7148463.1"/>
    <property type="molecule type" value="Genomic_DNA"/>
</dbReference>
<organism evidence="1 2">
    <name type="scientific">Phoxinus phoxinus</name>
    <name type="common">Eurasian minnow</name>
    <dbReference type="NCBI Taxonomy" id="58324"/>
    <lineage>
        <taxon>Eukaryota</taxon>
        <taxon>Metazoa</taxon>
        <taxon>Chordata</taxon>
        <taxon>Craniata</taxon>
        <taxon>Vertebrata</taxon>
        <taxon>Euteleostomi</taxon>
        <taxon>Actinopterygii</taxon>
        <taxon>Neopterygii</taxon>
        <taxon>Teleostei</taxon>
        <taxon>Ostariophysi</taxon>
        <taxon>Cypriniformes</taxon>
        <taxon>Leuciscidae</taxon>
        <taxon>Phoxininae</taxon>
        <taxon>Phoxinus</taxon>
    </lineage>
</organism>
<name>A0AAN9CUL1_9TELE</name>
<accession>A0AAN9CUL1</accession>
<keyword evidence="2" id="KW-1185">Reference proteome</keyword>
<sequence length="85" mass="9123">MLASDVLTGHEGVETAGVEVSASDSNSLSLEAISQGSKHPLYVSVCWNRFGHYHIIATKWHRGSHSQAELRGVAVSSLEESKACD</sequence>
<protein>
    <submittedName>
        <fullName evidence="1">Uncharacterized protein</fullName>
    </submittedName>
</protein>
<evidence type="ECO:0000313" key="1">
    <source>
        <dbReference type="EMBL" id="KAK7148463.1"/>
    </source>
</evidence>
<dbReference type="AlphaFoldDB" id="A0AAN9CUL1"/>
<evidence type="ECO:0000313" key="2">
    <source>
        <dbReference type="Proteomes" id="UP001364617"/>
    </source>
</evidence>
<comment type="caution">
    <text evidence="1">The sequence shown here is derived from an EMBL/GenBank/DDBJ whole genome shotgun (WGS) entry which is preliminary data.</text>
</comment>
<dbReference type="Proteomes" id="UP001364617">
    <property type="component" value="Unassembled WGS sequence"/>
</dbReference>
<reference evidence="1 2" key="1">
    <citation type="submission" date="2024-02" db="EMBL/GenBank/DDBJ databases">
        <title>Chromosome-level genome assembly of the Eurasian Minnow (Phoxinus phoxinus).</title>
        <authorList>
            <person name="Oriowo T.O."/>
            <person name="Martin S."/>
            <person name="Stange M."/>
            <person name="Chrysostomakis Y."/>
            <person name="Brown T."/>
            <person name="Winkler S."/>
            <person name="Kukowka S."/>
            <person name="Myers E.W."/>
            <person name="Bohne A."/>
        </authorList>
    </citation>
    <scope>NUCLEOTIDE SEQUENCE [LARGE SCALE GENOMIC DNA]</scope>
    <source>
        <strain evidence="1">ZFMK-TIS-60720</strain>
        <tissue evidence="1">Whole Organism</tissue>
    </source>
</reference>